<dbReference type="PRINTS" id="PR00119">
    <property type="entry name" value="CATATPASE"/>
</dbReference>
<keyword evidence="7" id="KW-1278">Translocase</keyword>
<dbReference type="Pfam" id="PF00702">
    <property type="entry name" value="Hydrolase"/>
    <property type="match status" value="1"/>
</dbReference>
<dbReference type="PROSITE" id="PS00154">
    <property type="entry name" value="ATPASE_E1_E2"/>
    <property type="match status" value="1"/>
</dbReference>
<comment type="subcellular location">
    <subcellularLocation>
        <location evidence="1">Cell membrane</location>
        <topology evidence="1">Multi-pass membrane protein</topology>
    </subcellularLocation>
</comment>
<dbReference type="PROSITE" id="PS01047">
    <property type="entry name" value="HMA_1"/>
    <property type="match status" value="1"/>
</dbReference>
<dbReference type="Gene3D" id="3.40.50.1000">
    <property type="entry name" value="HAD superfamily/HAD-like"/>
    <property type="match status" value="1"/>
</dbReference>
<evidence type="ECO:0000256" key="9">
    <source>
        <dbReference type="ARBA" id="ARBA00023136"/>
    </source>
</evidence>
<keyword evidence="3 10" id="KW-0812">Transmembrane</keyword>
<dbReference type="PANTHER" id="PTHR43520">
    <property type="entry name" value="ATP7, ISOFORM B"/>
    <property type="match status" value="1"/>
</dbReference>
<comment type="similarity">
    <text evidence="2 10">Belongs to the cation transport ATPase (P-type) (TC 3.A.3) family. Type IB subfamily.</text>
</comment>
<feature type="compositionally biased region" description="Low complexity" evidence="11">
    <location>
        <begin position="106"/>
        <end position="145"/>
    </location>
</feature>
<dbReference type="Pfam" id="PF00403">
    <property type="entry name" value="HMA"/>
    <property type="match status" value="1"/>
</dbReference>
<dbReference type="PROSITE" id="PS50846">
    <property type="entry name" value="HMA_2"/>
    <property type="match status" value="1"/>
</dbReference>
<dbReference type="InterPro" id="IPR006121">
    <property type="entry name" value="HMA_dom"/>
</dbReference>
<dbReference type="PROSITE" id="PS01229">
    <property type="entry name" value="COF_2"/>
    <property type="match status" value="1"/>
</dbReference>
<dbReference type="SFLD" id="SFLDS00003">
    <property type="entry name" value="Haloacid_Dehalogenase"/>
    <property type="match status" value="1"/>
</dbReference>
<dbReference type="Gene3D" id="3.30.70.100">
    <property type="match status" value="1"/>
</dbReference>
<evidence type="ECO:0000256" key="4">
    <source>
        <dbReference type="ARBA" id="ARBA00022723"/>
    </source>
</evidence>
<evidence type="ECO:0000256" key="6">
    <source>
        <dbReference type="ARBA" id="ARBA00022840"/>
    </source>
</evidence>
<dbReference type="SUPFAM" id="SSF55008">
    <property type="entry name" value="HMA, heavy metal-associated domain"/>
    <property type="match status" value="1"/>
</dbReference>
<evidence type="ECO:0000313" key="14">
    <source>
        <dbReference type="Proteomes" id="UP001553031"/>
    </source>
</evidence>
<dbReference type="InterPro" id="IPR023214">
    <property type="entry name" value="HAD_sf"/>
</dbReference>
<dbReference type="Pfam" id="PF00122">
    <property type="entry name" value="E1-E2_ATPase"/>
    <property type="match status" value="1"/>
</dbReference>
<feature type="compositionally biased region" description="Basic and acidic residues" evidence="11">
    <location>
        <begin position="180"/>
        <end position="201"/>
    </location>
</feature>
<sequence length="863" mass="89681">MSDPDTSRTATVDPQVHGPLRELDLEITGMTCASCVGRIERKLRKIEGVQPAVNLALESAAVQVPADVSDQQILDTVKRAGYQATITGGRQPTTSRGESAEATSLGAAGSDNSGSDAAGSRTARLSGSSSDSGGAPGVRAAGARGTTSSPSPGAAPRQDPGDRGERTAKNARNTSATTQRGERGTHPDAGGREANEHRDPALETTPAQRRMADLRKRFWVAAAFSVPVLVMSMVPGAQFPHWGWVAALLALPVVTWAAWPFHRATAVGARHLSTTMDTLVSLGVAAAYLFSVWHLVVDPGMTAHAHPGTPMDMSSHQLYFESAALVTTFLLLGRWLEARAKSRSGEALRALLDLGAQQATVVDQDGTERTVPVSELAVGDTFLVRPGEKIATDAVVVEGESAVDASMLTGESVPVEVGPGDELAGATVNTTGRLLARATHVGADTVLASMGRTVARAQATKAPVARLADRISSVFVPVVMGVALLTLVVWLVVTGDLNRAFVAAVSVLVIACPCALGLATPTAMLTGTGRGAQLGILITSAEVLEDTRSVDTVVLDKTGTVTHGSMAVSGVAPLNSWSKDQVLDFAAAVERYSEHPIAQAIAAATPHRYDVTRFESAPGGGVRGYVPDGMNARAVVVGRESWLAKNGVKLDSEEATALSRARQNGATTILVAVDGRLAGFVDLQDTVKEEAPEAIAELRRLGLRPMLLTGDNAAVARSVAAAVGIDPQDVVADVTPDGKVEAVEKLQSQGRVVAMVGDGVNDAPALTRADLGIAMGSGTDAAMQAADITVVRSELTAIPLAIRLSRRTLATIKSNLFWAFAYNTVAIPVAALGLLNPMVAGAAMAFSSVFVVLNSLRLRGFAR</sequence>
<keyword evidence="4 10" id="KW-0479">Metal-binding</keyword>
<dbReference type="InterPro" id="IPR036163">
    <property type="entry name" value="HMA_dom_sf"/>
</dbReference>
<dbReference type="InterPro" id="IPR036412">
    <property type="entry name" value="HAD-like_sf"/>
</dbReference>
<organism evidence="13 14">
    <name type="scientific">Kocuria salsicia</name>
    <dbReference type="NCBI Taxonomy" id="664639"/>
    <lineage>
        <taxon>Bacteria</taxon>
        <taxon>Bacillati</taxon>
        <taxon>Actinomycetota</taxon>
        <taxon>Actinomycetes</taxon>
        <taxon>Micrococcales</taxon>
        <taxon>Micrococcaceae</taxon>
        <taxon>Kocuria</taxon>
    </lineage>
</organism>
<dbReference type="Proteomes" id="UP001553031">
    <property type="component" value="Unassembled WGS sequence"/>
</dbReference>
<dbReference type="CDD" id="cd02094">
    <property type="entry name" value="P-type_ATPase_Cu-like"/>
    <property type="match status" value="1"/>
</dbReference>
<evidence type="ECO:0000256" key="3">
    <source>
        <dbReference type="ARBA" id="ARBA00022692"/>
    </source>
</evidence>
<feature type="domain" description="HMA" evidence="12">
    <location>
        <begin position="21"/>
        <end position="85"/>
    </location>
</feature>
<dbReference type="CDD" id="cd00371">
    <property type="entry name" value="HMA"/>
    <property type="match status" value="1"/>
</dbReference>
<dbReference type="PRINTS" id="PR00120">
    <property type="entry name" value="HATPASE"/>
</dbReference>
<dbReference type="SUPFAM" id="SSF81665">
    <property type="entry name" value="Calcium ATPase, transmembrane domain M"/>
    <property type="match status" value="1"/>
</dbReference>
<feature type="compositionally biased region" description="Basic and acidic residues" evidence="11">
    <location>
        <begin position="159"/>
        <end position="168"/>
    </location>
</feature>
<keyword evidence="10" id="KW-1003">Cell membrane</keyword>
<dbReference type="InterPro" id="IPR001757">
    <property type="entry name" value="P_typ_ATPase"/>
</dbReference>
<dbReference type="InterPro" id="IPR008250">
    <property type="entry name" value="ATPase_P-typ_transduc_dom_A_sf"/>
</dbReference>
<dbReference type="Gene3D" id="3.40.1110.10">
    <property type="entry name" value="Calcium-transporting ATPase, cytoplasmic domain N"/>
    <property type="match status" value="1"/>
</dbReference>
<feature type="transmembrane region" description="Helical" evidence="10">
    <location>
        <begin position="816"/>
        <end position="835"/>
    </location>
</feature>
<feature type="transmembrane region" description="Helical" evidence="10">
    <location>
        <begin position="317"/>
        <end position="336"/>
    </location>
</feature>
<proteinExistence type="inferred from homology"/>
<evidence type="ECO:0000256" key="2">
    <source>
        <dbReference type="ARBA" id="ARBA00006024"/>
    </source>
</evidence>
<dbReference type="NCBIfam" id="TIGR01525">
    <property type="entry name" value="ATPase-IB_hvy"/>
    <property type="match status" value="1"/>
</dbReference>
<protein>
    <submittedName>
        <fullName evidence="13">Heavy metal translocating P-type ATPase</fullName>
    </submittedName>
</protein>
<dbReference type="SFLD" id="SFLDG00002">
    <property type="entry name" value="C1.7:_P-type_atpase_like"/>
    <property type="match status" value="1"/>
</dbReference>
<dbReference type="InterPro" id="IPR059000">
    <property type="entry name" value="ATPase_P-type_domA"/>
</dbReference>
<keyword evidence="14" id="KW-1185">Reference proteome</keyword>
<evidence type="ECO:0000259" key="12">
    <source>
        <dbReference type="PROSITE" id="PS50846"/>
    </source>
</evidence>
<feature type="transmembrane region" description="Helical" evidence="10">
    <location>
        <begin position="474"/>
        <end position="493"/>
    </location>
</feature>
<keyword evidence="6 10" id="KW-0067">ATP-binding</keyword>
<comment type="caution">
    <text evidence="13">The sequence shown here is derived from an EMBL/GenBank/DDBJ whole genome shotgun (WGS) entry which is preliminary data.</text>
</comment>
<feature type="transmembrane region" description="Helical" evidence="10">
    <location>
        <begin position="279"/>
        <end position="297"/>
    </location>
</feature>
<feature type="transmembrane region" description="Helical" evidence="10">
    <location>
        <begin position="499"/>
        <end position="520"/>
    </location>
</feature>
<evidence type="ECO:0000313" key="13">
    <source>
        <dbReference type="EMBL" id="MEV8158723.1"/>
    </source>
</evidence>
<dbReference type="InterPro" id="IPR018303">
    <property type="entry name" value="ATPase_P-typ_P_site"/>
</dbReference>
<evidence type="ECO:0000256" key="8">
    <source>
        <dbReference type="ARBA" id="ARBA00022989"/>
    </source>
</evidence>
<dbReference type="NCBIfam" id="TIGR01511">
    <property type="entry name" value="ATPase-IB1_Cu"/>
    <property type="match status" value="1"/>
</dbReference>
<dbReference type="InterPro" id="IPR023298">
    <property type="entry name" value="ATPase_P-typ_TM_dom_sf"/>
</dbReference>
<dbReference type="SUPFAM" id="SSF56784">
    <property type="entry name" value="HAD-like"/>
    <property type="match status" value="1"/>
</dbReference>
<dbReference type="InterPro" id="IPR023299">
    <property type="entry name" value="ATPase_P-typ_cyto_dom_N"/>
</dbReference>
<feature type="transmembrane region" description="Helical" evidence="10">
    <location>
        <begin position="218"/>
        <end position="235"/>
    </location>
</feature>
<dbReference type="NCBIfam" id="TIGR01494">
    <property type="entry name" value="ATPase_P-type"/>
    <property type="match status" value="1"/>
</dbReference>
<feature type="transmembrane region" description="Helical" evidence="10">
    <location>
        <begin position="841"/>
        <end position="858"/>
    </location>
</feature>
<dbReference type="InterPro" id="IPR017969">
    <property type="entry name" value="Heavy-metal-associated_CS"/>
</dbReference>
<name>A0ABV3KE95_9MICC</name>
<dbReference type="EMBL" id="JBFBLL010000008">
    <property type="protein sequence ID" value="MEV8158723.1"/>
    <property type="molecule type" value="Genomic_DNA"/>
</dbReference>
<feature type="compositionally biased region" description="Polar residues" evidence="11">
    <location>
        <begin position="170"/>
        <end position="179"/>
    </location>
</feature>
<keyword evidence="5 10" id="KW-0547">Nucleotide-binding</keyword>
<dbReference type="SFLD" id="SFLDF00027">
    <property type="entry name" value="p-type_atpase"/>
    <property type="match status" value="1"/>
</dbReference>
<dbReference type="InterPro" id="IPR044492">
    <property type="entry name" value="P_typ_ATPase_HD_dom"/>
</dbReference>
<gene>
    <name evidence="13" type="ORF">AB0O96_11065</name>
</gene>
<evidence type="ECO:0000256" key="5">
    <source>
        <dbReference type="ARBA" id="ARBA00022741"/>
    </source>
</evidence>
<feature type="compositionally biased region" description="Polar residues" evidence="11">
    <location>
        <begin position="85"/>
        <end position="97"/>
    </location>
</feature>
<feature type="transmembrane region" description="Helical" evidence="10">
    <location>
        <begin position="241"/>
        <end position="259"/>
    </location>
</feature>
<evidence type="ECO:0000256" key="7">
    <source>
        <dbReference type="ARBA" id="ARBA00022967"/>
    </source>
</evidence>
<evidence type="ECO:0000256" key="10">
    <source>
        <dbReference type="RuleBase" id="RU362081"/>
    </source>
</evidence>
<dbReference type="PANTHER" id="PTHR43520:SF8">
    <property type="entry name" value="P-TYPE CU(+) TRANSPORTER"/>
    <property type="match status" value="1"/>
</dbReference>
<keyword evidence="9 10" id="KW-0472">Membrane</keyword>
<feature type="region of interest" description="Disordered" evidence="11">
    <location>
        <begin position="85"/>
        <end position="206"/>
    </location>
</feature>
<dbReference type="Gene3D" id="2.70.150.10">
    <property type="entry name" value="Calcium-transporting ATPase, cytoplasmic transduction domain A"/>
    <property type="match status" value="1"/>
</dbReference>
<reference evidence="13 14" key="1">
    <citation type="submission" date="2024-06" db="EMBL/GenBank/DDBJ databases">
        <title>The Natural Products Discovery Center: Release of the First 8490 Sequenced Strains for Exploring Actinobacteria Biosynthetic Diversity.</title>
        <authorList>
            <person name="Kalkreuter E."/>
            <person name="Kautsar S.A."/>
            <person name="Yang D."/>
            <person name="Bader C.D."/>
            <person name="Teijaro C.N."/>
            <person name="Fluegel L."/>
            <person name="Davis C.M."/>
            <person name="Simpson J.R."/>
            <person name="Lauterbach L."/>
            <person name="Steele A.D."/>
            <person name="Gui C."/>
            <person name="Meng S."/>
            <person name="Li G."/>
            <person name="Viehrig K."/>
            <person name="Ye F."/>
            <person name="Su P."/>
            <person name="Kiefer A.F."/>
            <person name="Nichols A."/>
            <person name="Cepeda A.J."/>
            <person name="Yan W."/>
            <person name="Fan B."/>
            <person name="Jiang Y."/>
            <person name="Adhikari A."/>
            <person name="Zheng C.-J."/>
            <person name="Schuster L."/>
            <person name="Cowan T.M."/>
            <person name="Smanski M.J."/>
            <person name="Chevrette M.G."/>
            <person name="De Carvalho L.P.S."/>
            <person name="Shen B."/>
        </authorList>
    </citation>
    <scope>NUCLEOTIDE SEQUENCE [LARGE SCALE GENOMIC DNA]</scope>
    <source>
        <strain evidence="13 14">NPDC079179</strain>
    </source>
</reference>
<accession>A0ABV3KE95</accession>
<evidence type="ECO:0000256" key="1">
    <source>
        <dbReference type="ARBA" id="ARBA00004651"/>
    </source>
</evidence>
<evidence type="ECO:0000256" key="11">
    <source>
        <dbReference type="SAM" id="MobiDB-lite"/>
    </source>
</evidence>
<dbReference type="InterPro" id="IPR027256">
    <property type="entry name" value="P-typ_ATPase_IB"/>
</dbReference>
<dbReference type="RefSeq" id="WP_363785495.1">
    <property type="nucleotide sequence ID" value="NZ_JBFBLL010000008.1"/>
</dbReference>
<keyword evidence="8 10" id="KW-1133">Transmembrane helix</keyword>
<dbReference type="SUPFAM" id="SSF81653">
    <property type="entry name" value="Calcium ATPase, transduction domain A"/>
    <property type="match status" value="1"/>
</dbReference>